<organism evidence="1 2">
    <name type="scientific">Candidatus Nealsonbacteria bacterium CG10_big_fil_rev_8_21_14_0_10_37_25</name>
    <dbReference type="NCBI Taxonomy" id="1974711"/>
    <lineage>
        <taxon>Bacteria</taxon>
        <taxon>Candidatus Nealsoniibacteriota</taxon>
    </lineage>
</organism>
<gene>
    <name evidence="1" type="ORF">COU43_02740</name>
</gene>
<accession>A0A2H0TIR8</accession>
<reference evidence="2" key="1">
    <citation type="submission" date="2017-09" db="EMBL/GenBank/DDBJ databases">
        <title>Depth-based differentiation of microbial function through sediment-hosted aquifers and enrichment of novel symbionts in the deep terrestrial subsurface.</title>
        <authorList>
            <person name="Probst A.J."/>
            <person name="Ladd B."/>
            <person name="Jarett J.K."/>
            <person name="Geller-Mcgrath D.E."/>
            <person name="Sieber C.M.K."/>
            <person name="Emerson J.B."/>
            <person name="Anantharaman K."/>
            <person name="Thomas B.C."/>
            <person name="Malmstrom R."/>
            <person name="Stieglmeier M."/>
            <person name="Klingl A."/>
            <person name="Woyke T."/>
            <person name="Ryan C.M."/>
            <person name="Banfield J.F."/>
        </authorList>
    </citation>
    <scope>NUCLEOTIDE SEQUENCE [LARGE SCALE GENOMIC DNA]</scope>
</reference>
<dbReference type="Proteomes" id="UP000228909">
    <property type="component" value="Unassembled WGS sequence"/>
</dbReference>
<dbReference type="AlphaFoldDB" id="A0A2H0TIR8"/>
<evidence type="ECO:0000313" key="2">
    <source>
        <dbReference type="Proteomes" id="UP000228909"/>
    </source>
</evidence>
<name>A0A2H0TIR8_9BACT</name>
<comment type="caution">
    <text evidence="1">The sequence shown here is derived from an EMBL/GenBank/DDBJ whole genome shotgun (WGS) entry which is preliminary data.</text>
</comment>
<evidence type="ECO:0000313" key="1">
    <source>
        <dbReference type="EMBL" id="PIR71431.1"/>
    </source>
</evidence>
<dbReference type="EMBL" id="PFCK01000076">
    <property type="protein sequence ID" value="PIR71431.1"/>
    <property type="molecule type" value="Genomic_DNA"/>
</dbReference>
<sequence>MARLKDREKALALRKQEMSYSQIKKILGVSKSTLSYWLRGYPLSKQSIKKLQRLGARRSEQAIEKYRETMRQKREDRLKQFYKKQRRSIFPLTKRESLLAGLFLYWGEGSKSRLTELAISNTDPSVIKFFITWLTKSLKIPKEKVKIQLHLYTDMDIKKEIQFWSKTLDMPFNQFTKPYIKKTSSLRINHKGGFGHGTCKIRVGGGELAEKMHMAIKAIADKYNKMGT</sequence>
<proteinExistence type="predicted"/>
<dbReference type="Pfam" id="PF13384">
    <property type="entry name" value="HTH_23"/>
    <property type="match status" value="1"/>
</dbReference>
<protein>
    <submittedName>
        <fullName evidence="1">Uncharacterized protein</fullName>
    </submittedName>
</protein>